<organism evidence="1 2">
    <name type="scientific">Ciona savignyi</name>
    <name type="common">Pacific transparent sea squirt</name>
    <dbReference type="NCBI Taxonomy" id="51511"/>
    <lineage>
        <taxon>Eukaryota</taxon>
        <taxon>Metazoa</taxon>
        <taxon>Chordata</taxon>
        <taxon>Tunicata</taxon>
        <taxon>Ascidiacea</taxon>
        <taxon>Phlebobranchia</taxon>
        <taxon>Cionidae</taxon>
        <taxon>Ciona</taxon>
    </lineage>
</organism>
<protein>
    <submittedName>
        <fullName evidence="1">Uncharacterized protein</fullName>
    </submittedName>
</protein>
<dbReference type="InParanoid" id="H2YF17"/>
<dbReference type="Proteomes" id="UP000007875">
    <property type="component" value="Unassembled WGS sequence"/>
</dbReference>
<sequence>TKIFWYLDFDLKYLGLEGFLPQIFCSPRIFPKIFGCPRVLALKFYSPRILAPNIYNFVGLPKFGPHNFQYFDFGHNFEVLPMLTSNLWSPLRSTISIQISWFRVFHVNYSAP</sequence>
<name>H2YF17_CIOSA</name>
<dbReference type="AlphaFoldDB" id="H2YF17"/>
<dbReference type="Ensembl" id="ENSCSAVT00000003973.1">
    <property type="protein sequence ID" value="ENSCSAVP00000003915.1"/>
    <property type="gene ID" value="ENSCSAVG00000002315.1"/>
</dbReference>
<proteinExistence type="predicted"/>
<reference evidence="1" key="3">
    <citation type="submission" date="2025-09" db="UniProtKB">
        <authorList>
            <consortium name="Ensembl"/>
        </authorList>
    </citation>
    <scope>IDENTIFICATION</scope>
</reference>
<evidence type="ECO:0000313" key="1">
    <source>
        <dbReference type="Ensembl" id="ENSCSAVP00000003915.1"/>
    </source>
</evidence>
<keyword evidence="2" id="KW-1185">Reference proteome</keyword>
<reference evidence="2" key="1">
    <citation type="submission" date="2003-08" db="EMBL/GenBank/DDBJ databases">
        <authorList>
            <person name="Birren B."/>
            <person name="Nusbaum C."/>
            <person name="Abebe A."/>
            <person name="Abouelleil A."/>
            <person name="Adekoya E."/>
            <person name="Ait-zahra M."/>
            <person name="Allen N."/>
            <person name="Allen T."/>
            <person name="An P."/>
            <person name="Anderson M."/>
            <person name="Anderson S."/>
            <person name="Arachchi H."/>
            <person name="Armbruster J."/>
            <person name="Bachantsang P."/>
            <person name="Baldwin J."/>
            <person name="Barry A."/>
            <person name="Bayul T."/>
            <person name="Blitshsteyn B."/>
            <person name="Bloom T."/>
            <person name="Blye J."/>
            <person name="Boguslavskiy L."/>
            <person name="Borowsky M."/>
            <person name="Boukhgalter B."/>
            <person name="Brunache A."/>
            <person name="Butler J."/>
            <person name="Calixte N."/>
            <person name="Calvo S."/>
            <person name="Camarata J."/>
            <person name="Campo K."/>
            <person name="Chang J."/>
            <person name="Cheshatsang Y."/>
            <person name="Citroen M."/>
            <person name="Collymore A."/>
            <person name="Considine T."/>
            <person name="Cook A."/>
            <person name="Cooke P."/>
            <person name="Corum B."/>
            <person name="Cuomo C."/>
            <person name="David R."/>
            <person name="Dawoe T."/>
            <person name="Degray S."/>
            <person name="Dodge S."/>
            <person name="Dooley K."/>
            <person name="Dorje P."/>
            <person name="Dorjee K."/>
            <person name="Dorris L."/>
            <person name="Duffey N."/>
            <person name="Dupes A."/>
            <person name="Elkins T."/>
            <person name="Engels R."/>
            <person name="Erickson J."/>
            <person name="Farina A."/>
            <person name="Faro S."/>
            <person name="Ferreira P."/>
            <person name="Fischer H."/>
            <person name="Fitzgerald M."/>
            <person name="Foley K."/>
            <person name="Gage D."/>
            <person name="Galagan J."/>
            <person name="Gearin G."/>
            <person name="Gnerre S."/>
            <person name="Gnirke A."/>
            <person name="Goyette A."/>
            <person name="Graham J."/>
            <person name="Grandbois E."/>
            <person name="Gyaltsen K."/>
            <person name="Hafez N."/>
            <person name="Hagopian D."/>
            <person name="Hagos B."/>
            <person name="Hall J."/>
            <person name="Hatcher B."/>
            <person name="Heller A."/>
            <person name="Higgins H."/>
            <person name="Honan T."/>
            <person name="Horn A."/>
            <person name="Houde N."/>
            <person name="Hughes L."/>
            <person name="Hulme W."/>
            <person name="Husby E."/>
            <person name="Iliev I."/>
            <person name="Jaffe D."/>
            <person name="Jones C."/>
            <person name="Kamal M."/>
            <person name="Kamat A."/>
            <person name="Kamvysselis M."/>
            <person name="Karlsson E."/>
            <person name="Kells C."/>
            <person name="Kieu A."/>
            <person name="Kisner P."/>
            <person name="Kodira C."/>
            <person name="Kulbokas E."/>
            <person name="Labutti K."/>
            <person name="Lama D."/>
            <person name="Landers T."/>
            <person name="Leger J."/>
            <person name="Levine S."/>
            <person name="Lewis D."/>
            <person name="Lewis T."/>
            <person name="Lindblad-toh K."/>
            <person name="Liu X."/>
            <person name="Lokyitsang T."/>
            <person name="Lokyitsang Y."/>
            <person name="Lucien O."/>
            <person name="Lui A."/>
            <person name="Ma L.J."/>
            <person name="Mabbitt R."/>
            <person name="Macdonald J."/>
            <person name="Maclean C."/>
            <person name="Major J."/>
            <person name="Manning J."/>
            <person name="Marabella R."/>
            <person name="Maru K."/>
            <person name="Matthews C."/>
            <person name="Mauceli E."/>
            <person name="Mccarthy M."/>
            <person name="Mcdonough S."/>
            <person name="Mcghee T."/>
            <person name="Meldrim J."/>
            <person name="Meneus L."/>
            <person name="Mesirov J."/>
            <person name="Mihalev A."/>
            <person name="Mihova T."/>
            <person name="Mikkelsen T."/>
            <person name="Mlenga V."/>
            <person name="Moru K."/>
            <person name="Mozes J."/>
            <person name="Mulrain L."/>
            <person name="Munson G."/>
            <person name="Naylor J."/>
            <person name="Newes C."/>
            <person name="Nguyen C."/>
            <person name="Nguyen N."/>
            <person name="Nguyen T."/>
            <person name="Nicol R."/>
            <person name="Nielsen C."/>
            <person name="Nizzari M."/>
            <person name="Norbu C."/>
            <person name="Norbu N."/>
            <person name="O'donnell P."/>
            <person name="Okoawo O."/>
            <person name="O'leary S."/>
            <person name="Omotosho B."/>
            <person name="O'neill K."/>
            <person name="Osman S."/>
            <person name="Parker S."/>
            <person name="Perrin D."/>
            <person name="Phunkhang P."/>
            <person name="Piqani B."/>
            <person name="Purcell S."/>
            <person name="Rachupka T."/>
            <person name="Ramasamy U."/>
            <person name="Rameau R."/>
            <person name="Ray V."/>
            <person name="Raymond C."/>
            <person name="Retta R."/>
            <person name="Richardson S."/>
            <person name="Rise C."/>
            <person name="Rodriguez J."/>
            <person name="Rogers J."/>
            <person name="Rogov P."/>
            <person name="Rutman M."/>
            <person name="Schupbach R."/>
            <person name="Seaman C."/>
            <person name="Settipalli S."/>
            <person name="Sharpe T."/>
            <person name="Sheridan J."/>
            <person name="Sherpa N."/>
            <person name="Shi J."/>
            <person name="Smirnov S."/>
            <person name="Smith C."/>
            <person name="Sougnez C."/>
            <person name="Spencer B."/>
            <person name="Stalker J."/>
            <person name="Stange-thomann N."/>
            <person name="Stavropoulos S."/>
            <person name="Stetson K."/>
            <person name="Stone C."/>
            <person name="Stone S."/>
            <person name="Stubbs M."/>
            <person name="Talamas J."/>
            <person name="Tchuinga P."/>
            <person name="Tenzing P."/>
            <person name="Tesfaye S."/>
            <person name="Theodore J."/>
            <person name="Thoulutsang Y."/>
            <person name="Topham K."/>
            <person name="Towey S."/>
            <person name="Tsamla T."/>
            <person name="Tsomo N."/>
            <person name="Vallee D."/>
            <person name="Vassiliev H."/>
            <person name="Venkataraman V."/>
            <person name="Vinson J."/>
            <person name="Vo A."/>
            <person name="Wade C."/>
            <person name="Wang S."/>
            <person name="Wangchuk T."/>
            <person name="Wangdi T."/>
            <person name="Whittaker C."/>
            <person name="Wilkinson J."/>
            <person name="Wu Y."/>
            <person name="Wyman D."/>
            <person name="Yadav S."/>
            <person name="Yang S."/>
            <person name="Yang X."/>
            <person name="Yeager S."/>
            <person name="Yee E."/>
            <person name="Young G."/>
            <person name="Zainoun J."/>
            <person name="Zembeck L."/>
            <person name="Zimmer A."/>
            <person name="Zody M."/>
            <person name="Lander E."/>
        </authorList>
    </citation>
    <scope>NUCLEOTIDE SEQUENCE [LARGE SCALE GENOMIC DNA]</scope>
</reference>
<dbReference type="HOGENOM" id="CLU_2151393_0_0_1"/>
<accession>H2YF17</accession>
<evidence type="ECO:0000313" key="2">
    <source>
        <dbReference type="Proteomes" id="UP000007875"/>
    </source>
</evidence>
<reference evidence="1" key="2">
    <citation type="submission" date="2025-08" db="UniProtKB">
        <authorList>
            <consortium name="Ensembl"/>
        </authorList>
    </citation>
    <scope>IDENTIFICATION</scope>
</reference>